<dbReference type="SUPFAM" id="SSF52343">
    <property type="entry name" value="Ferredoxin reductase-like, C-terminal NADP-linked domain"/>
    <property type="match status" value="1"/>
</dbReference>
<reference evidence="12" key="1">
    <citation type="submission" date="2015-09" db="EMBL/GenBank/DDBJ databases">
        <authorList>
            <consortium name="Pathogen Informatics"/>
        </authorList>
    </citation>
    <scope>NUCLEOTIDE SEQUENCE [LARGE SCALE GENOMIC DNA]</scope>
    <source>
        <strain evidence="12">Lake Konstanz</strain>
    </source>
</reference>
<comment type="cofactor">
    <cofactor evidence="1 9">
        <name>FAD</name>
        <dbReference type="ChEBI" id="CHEBI:57692"/>
    </cofactor>
</comment>
<evidence type="ECO:0000256" key="5">
    <source>
        <dbReference type="ARBA" id="ARBA00022827"/>
    </source>
</evidence>
<keyword evidence="8" id="KW-0472">Membrane</keyword>
<evidence type="ECO:0000256" key="2">
    <source>
        <dbReference type="ARBA" id="ARBA00004370"/>
    </source>
</evidence>
<dbReference type="Gene3D" id="3.40.50.80">
    <property type="entry name" value="Nucleotide-binding domain of ferredoxin-NADP reductase (FNR) module"/>
    <property type="match status" value="1"/>
</dbReference>
<keyword evidence="6" id="KW-1133">Transmembrane helix</keyword>
<dbReference type="InterPro" id="IPR039261">
    <property type="entry name" value="FNR_nucleotide-bd"/>
</dbReference>
<evidence type="ECO:0000313" key="11">
    <source>
        <dbReference type="EMBL" id="CUF50745.1"/>
    </source>
</evidence>
<dbReference type="Gene3D" id="2.40.30.10">
    <property type="entry name" value="Translation factors"/>
    <property type="match status" value="1"/>
</dbReference>
<evidence type="ECO:0000256" key="6">
    <source>
        <dbReference type="ARBA" id="ARBA00022989"/>
    </source>
</evidence>
<feature type="binding site" evidence="9">
    <location>
        <position position="139"/>
    </location>
    <ligand>
        <name>FAD</name>
        <dbReference type="ChEBI" id="CHEBI:57692"/>
    </ligand>
</feature>
<dbReference type="VEuPathDB" id="TriTrypDB:BSAL_63130"/>
<accession>A0A0S4IMP5</accession>
<keyword evidence="12" id="KW-1185">Reference proteome</keyword>
<dbReference type="CDD" id="cd06183">
    <property type="entry name" value="cyt_b5_reduct_like"/>
    <property type="match status" value="1"/>
</dbReference>
<keyword evidence="4" id="KW-0812">Transmembrane</keyword>
<dbReference type="PRINTS" id="PR00406">
    <property type="entry name" value="CYTB5RDTASE"/>
</dbReference>
<sequence length="364" mass="40792">MSSFLSLINLSGQFERKRRNPYYYQHTFSHNINMRFPMFAGAVALGAFANSFRTSSTTNAASQAIQSNDAAAMIVGKKPPVFDHHFRPFQLGEVINLSEDSAIFRFLLHSPEDEFDLVACSTLQASFREGMNLVDQPMRFYTPITPNGTKGYFDLIVRKYPNGRFTEHLFGMDIGETLLFRCIQYKMRYKPNKWREVGLIGGGTGITSLLQVMRASFGDATDKTKMSLLYASRSESKILLRGLIDDFAVRFADRLKVTYIIDKPEDPATWKGRVGRISQQMIKDLMPAPADDICVLICGPDPMMSSIVGAPPAVLKQMSGGLAIQPAMANLNNLQDVAGFMGNLGYQKEMLYRFFYNRNSVASP</sequence>
<evidence type="ECO:0000256" key="1">
    <source>
        <dbReference type="ARBA" id="ARBA00001974"/>
    </source>
</evidence>
<feature type="binding site" evidence="9">
    <location>
        <position position="156"/>
    </location>
    <ligand>
        <name>FAD</name>
        <dbReference type="ChEBI" id="CHEBI:57692"/>
    </ligand>
</feature>
<evidence type="ECO:0000256" key="9">
    <source>
        <dbReference type="PIRSR" id="PIRSR601834-1"/>
    </source>
</evidence>
<dbReference type="OMA" id="DVAIFRF"/>
<dbReference type="SUPFAM" id="SSF63380">
    <property type="entry name" value="Riboflavin synthase domain-like"/>
    <property type="match status" value="1"/>
</dbReference>
<evidence type="ECO:0000256" key="8">
    <source>
        <dbReference type="ARBA" id="ARBA00023136"/>
    </source>
</evidence>
<dbReference type="EMBL" id="CYKH01000341">
    <property type="protein sequence ID" value="CUF50745.1"/>
    <property type="molecule type" value="Genomic_DNA"/>
</dbReference>
<dbReference type="PANTHER" id="PTHR19370">
    <property type="entry name" value="NADH-CYTOCHROME B5 REDUCTASE"/>
    <property type="match status" value="1"/>
</dbReference>
<keyword evidence="5 9" id="KW-0274">FAD</keyword>
<dbReference type="OrthoDB" id="432685at2759"/>
<dbReference type="InterPro" id="IPR008333">
    <property type="entry name" value="Cbr1-like_FAD-bd_dom"/>
</dbReference>
<gene>
    <name evidence="11" type="ORF">BSAL_63130</name>
</gene>
<dbReference type="InterPro" id="IPR017927">
    <property type="entry name" value="FAD-bd_FR_type"/>
</dbReference>
<evidence type="ECO:0000313" key="12">
    <source>
        <dbReference type="Proteomes" id="UP000051952"/>
    </source>
</evidence>
<dbReference type="PROSITE" id="PS51384">
    <property type="entry name" value="FAD_FR"/>
    <property type="match status" value="1"/>
</dbReference>
<dbReference type="InterPro" id="IPR017938">
    <property type="entry name" value="Riboflavin_synthase-like_b-brl"/>
</dbReference>
<comment type="subcellular location">
    <subcellularLocation>
        <location evidence="2">Membrane</location>
    </subcellularLocation>
</comment>
<dbReference type="AlphaFoldDB" id="A0A0S4IMP5"/>
<dbReference type="Proteomes" id="UP000051952">
    <property type="component" value="Unassembled WGS sequence"/>
</dbReference>
<evidence type="ECO:0000256" key="3">
    <source>
        <dbReference type="ARBA" id="ARBA00022630"/>
    </source>
</evidence>
<dbReference type="Pfam" id="PF00970">
    <property type="entry name" value="FAD_binding_6"/>
    <property type="match status" value="1"/>
</dbReference>
<feature type="domain" description="FAD-binding FR-type" evidence="10">
    <location>
        <begin position="84"/>
        <end position="191"/>
    </location>
</feature>
<dbReference type="PANTHER" id="PTHR19370:SF79">
    <property type="entry name" value="NADH-CYTOCHROME B5 REDUCTASE"/>
    <property type="match status" value="1"/>
</dbReference>
<dbReference type="GO" id="GO:0004128">
    <property type="term" value="F:cytochrome-b5 reductase activity, acting on NAD(P)H"/>
    <property type="evidence" value="ECO:0007669"/>
    <property type="project" value="TreeGrafter"/>
</dbReference>
<evidence type="ECO:0000256" key="4">
    <source>
        <dbReference type="ARBA" id="ARBA00022692"/>
    </source>
</evidence>
<name>A0A0S4IMP5_BODSA</name>
<dbReference type="GO" id="GO:0016020">
    <property type="term" value="C:membrane"/>
    <property type="evidence" value="ECO:0007669"/>
    <property type="project" value="UniProtKB-SubCell"/>
</dbReference>
<evidence type="ECO:0000256" key="7">
    <source>
        <dbReference type="ARBA" id="ARBA00023002"/>
    </source>
</evidence>
<organism evidence="11 12">
    <name type="scientific">Bodo saltans</name>
    <name type="common">Flagellated protozoan</name>
    <dbReference type="NCBI Taxonomy" id="75058"/>
    <lineage>
        <taxon>Eukaryota</taxon>
        <taxon>Discoba</taxon>
        <taxon>Euglenozoa</taxon>
        <taxon>Kinetoplastea</taxon>
        <taxon>Metakinetoplastina</taxon>
        <taxon>Eubodonida</taxon>
        <taxon>Bodonidae</taxon>
        <taxon>Bodo</taxon>
    </lineage>
</organism>
<keyword evidence="3 9" id="KW-0285">Flavoprotein</keyword>
<proteinExistence type="predicted"/>
<dbReference type="FunFam" id="2.40.30.10:FF:000069">
    <property type="entry name" value="NADH-cytochrome b5 reductase"/>
    <property type="match status" value="1"/>
</dbReference>
<dbReference type="InterPro" id="IPR001433">
    <property type="entry name" value="OxRdtase_FAD/NAD-bd"/>
</dbReference>
<feature type="binding site" evidence="9">
    <location>
        <position position="207"/>
    </location>
    <ligand>
        <name>FAD</name>
        <dbReference type="ChEBI" id="CHEBI:57692"/>
    </ligand>
</feature>
<dbReference type="Pfam" id="PF00175">
    <property type="entry name" value="NAD_binding_1"/>
    <property type="match status" value="1"/>
</dbReference>
<keyword evidence="7" id="KW-0560">Oxidoreductase</keyword>
<evidence type="ECO:0000259" key="10">
    <source>
        <dbReference type="PROSITE" id="PS51384"/>
    </source>
</evidence>
<feature type="binding site" evidence="9">
    <location>
        <position position="141"/>
    </location>
    <ligand>
        <name>FAD</name>
        <dbReference type="ChEBI" id="CHEBI:57692"/>
    </ligand>
</feature>
<dbReference type="InterPro" id="IPR001834">
    <property type="entry name" value="CBR-like"/>
</dbReference>
<protein>
    <submittedName>
        <fullName evidence="11">Cytochrome-b5 reductase, putative</fullName>
    </submittedName>
</protein>